<gene>
    <name evidence="2" type="ORF">AWN90_14580</name>
</gene>
<evidence type="ECO:0000256" key="1">
    <source>
        <dbReference type="SAM" id="MobiDB-lite"/>
    </source>
</evidence>
<proteinExistence type="predicted"/>
<dbReference type="Proteomes" id="UP000076512">
    <property type="component" value="Unassembled WGS sequence"/>
</dbReference>
<evidence type="ECO:0000313" key="3">
    <source>
        <dbReference type="Proteomes" id="UP000076512"/>
    </source>
</evidence>
<accession>A0A164I011</accession>
<name>A0A164I011_9NOCA</name>
<sequence length="68" mass="7612">MNPSATGIRATGNQRRSNTHSRPITNIVIIAAATTITSVRRRARVRQPGSIPAVFCSRSCQRRTRYSW</sequence>
<dbReference type="AlphaFoldDB" id="A0A164I011"/>
<evidence type="ECO:0000313" key="2">
    <source>
        <dbReference type="EMBL" id="KZM68973.1"/>
    </source>
</evidence>
<reference evidence="2 3" key="1">
    <citation type="submission" date="2016-04" db="EMBL/GenBank/DDBJ databases">
        <authorList>
            <person name="Evans L.H."/>
            <person name="Alamgir A."/>
            <person name="Owens N."/>
            <person name="Weber N.D."/>
            <person name="Virtaneva K."/>
            <person name="Barbian K."/>
            <person name="Babar A."/>
            <person name="Rosenke K."/>
        </authorList>
    </citation>
    <scope>NUCLEOTIDE SEQUENCE [LARGE SCALE GENOMIC DNA]</scope>
    <source>
        <strain evidence="2 3">IFM 0406</strain>
    </source>
</reference>
<dbReference type="EMBL" id="LWGR01000021">
    <property type="protein sequence ID" value="KZM68973.1"/>
    <property type="molecule type" value="Genomic_DNA"/>
</dbReference>
<feature type="region of interest" description="Disordered" evidence="1">
    <location>
        <begin position="1"/>
        <end position="23"/>
    </location>
</feature>
<keyword evidence="3" id="KW-1185">Reference proteome</keyword>
<comment type="caution">
    <text evidence="2">The sequence shown here is derived from an EMBL/GenBank/DDBJ whole genome shotgun (WGS) entry which is preliminary data.</text>
</comment>
<organism evidence="2 3">
    <name type="scientific">Nocardia terpenica</name>
    <dbReference type="NCBI Taxonomy" id="455432"/>
    <lineage>
        <taxon>Bacteria</taxon>
        <taxon>Bacillati</taxon>
        <taxon>Actinomycetota</taxon>
        <taxon>Actinomycetes</taxon>
        <taxon>Mycobacteriales</taxon>
        <taxon>Nocardiaceae</taxon>
        <taxon>Nocardia</taxon>
    </lineage>
</organism>
<protein>
    <submittedName>
        <fullName evidence="2">Uncharacterized protein</fullName>
    </submittedName>
</protein>